<keyword evidence="3" id="KW-1185">Reference proteome</keyword>
<dbReference type="EMBL" id="JATAAI010000034">
    <property type="protein sequence ID" value="KAK1735328.1"/>
    <property type="molecule type" value="Genomic_DNA"/>
</dbReference>
<evidence type="ECO:0000256" key="1">
    <source>
        <dbReference type="SAM" id="MobiDB-lite"/>
    </source>
</evidence>
<organism evidence="2 3">
    <name type="scientific">Skeletonema marinoi</name>
    <dbReference type="NCBI Taxonomy" id="267567"/>
    <lineage>
        <taxon>Eukaryota</taxon>
        <taxon>Sar</taxon>
        <taxon>Stramenopiles</taxon>
        <taxon>Ochrophyta</taxon>
        <taxon>Bacillariophyta</taxon>
        <taxon>Coscinodiscophyceae</taxon>
        <taxon>Thalassiosirophycidae</taxon>
        <taxon>Thalassiosirales</taxon>
        <taxon>Skeletonemataceae</taxon>
        <taxon>Skeletonema</taxon>
        <taxon>Skeletonema marinoi-dohrnii complex</taxon>
    </lineage>
</organism>
<reference evidence="2" key="1">
    <citation type="submission" date="2023-06" db="EMBL/GenBank/DDBJ databases">
        <title>Survivors Of The Sea: Transcriptome response of Skeletonema marinoi to long-term dormancy.</title>
        <authorList>
            <person name="Pinder M.I.M."/>
            <person name="Kourtchenko O."/>
            <person name="Robertson E.K."/>
            <person name="Larsson T."/>
            <person name="Maumus F."/>
            <person name="Osuna-Cruz C.M."/>
            <person name="Vancaester E."/>
            <person name="Stenow R."/>
            <person name="Vandepoele K."/>
            <person name="Ploug H."/>
            <person name="Bruchert V."/>
            <person name="Godhe A."/>
            <person name="Topel M."/>
        </authorList>
    </citation>
    <scope>NUCLEOTIDE SEQUENCE</scope>
    <source>
        <strain evidence="2">R05AC</strain>
    </source>
</reference>
<proteinExistence type="predicted"/>
<gene>
    <name evidence="2" type="ORF">QTG54_013942</name>
</gene>
<dbReference type="AlphaFoldDB" id="A0AAD9D771"/>
<sequence length="137" mass="15519">MNQSSQSSSSVPKDTTTTTKTIRCQFVKTKFEPTLQQQQITTDAFSHYSNKFNRMKALLLKSDVDVMHVSGNTLQEPAAKRRKGTNSQPIQNRGVRQTKLSFEVHPSLLLYDDLLRMYEQMDSANISDDEESVSGKT</sequence>
<dbReference type="Proteomes" id="UP001224775">
    <property type="component" value="Unassembled WGS sequence"/>
</dbReference>
<feature type="region of interest" description="Disordered" evidence="1">
    <location>
        <begin position="74"/>
        <end position="98"/>
    </location>
</feature>
<evidence type="ECO:0000313" key="2">
    <source>
        <dbReference type="EMBL" id="KAK1735328.1"/>
    </source>
</evidence>
<evidence type="ECO:0000313" key="3">
    <source>
        <dbReference type="Proteomes" id="UP001224775"/>
    </source>
</evidence>
<accession>A0AAD9D771</accession>
<name>A0AAD9D771_9STRA</name>
<comment type="caution">
    <text evidence="2">The sequence shown here is derived from an EMBL/GenBank/DDBJ whole genome shotgun (WGS) entry which is preliminary data.</text>
</comment>
<protein>
    <submittedName>
        <fullName evidence="2">Uncharacterized protein</fullName>
    </submittedName>
</protein>
<feature type="compositionally biased region" description="Polar residues" evidence="1">
    <location>
        <begin position="85"/>
        <end position="98"/>
    </location>
</feature>